<reference evidence="12 14" key="2">
    <citation type="submission" date="2018-11" db="EMBL/GenBank/DDBJ databases">
        <authorList>
            <consortium name="Pathogen Informatics"/>
        </authorList>
    </citation>
    <scope>NUCLEOTIDE SEQUENCE [LARGE SCALE GENOMIC DNA]</scope>
</reference>
<dbReference type="InterPro" id="IPR002398">
    <property type="entry name" value="Pept_C14"/>
</dbReference>
<name>A0A0R3SC16_HYMDI</name>
<evidence type="ECO:0000256" key="5">
    <source>
        <dbReference type="ARBA" id="ARBA00022807"/>
    </source>
</evidence>
<evidence type="ECO:0000259" key="9">
    <source>
        <dbReference type="PROSITE" id="PS50207"/>
    </source>
</evidence>
<dbReference type="STRING" id="6216.A0A0R3SC16"/>
<evidence type="ECO:0000313" key="14">
    <source>
        <dbReference type="Proteomes" id="UP000274504"/>
    </source>
</evidence>
<evidence type="ECO:0000256" key="7">
    <source>
        <dbReference type="PIRSR" id="PIRSR038001-1"/>
    </source>
</evidence>
<feature type="domain" description="CARD" evidence="11">
    <location>
        <begin position="1"/>
        <end position="92"/>
    </location>
</feature>
<dbReference type="SUPFAM" id="SSF47986">
    <property type="entry name" value="DEATH domain"/>
    <property type="match status" value="1"/>
</dbReference>
<accession>A0A0R3SC16</accession>
<dbReference type="EMBL" id="CABIJS010000288">
    <property type="protein sequence ID" value="VUZ48397.1"/>
    <property type="molecule type" value="Genomic_DNA"/>
</dbReference>
<dbReference type="PROSITE" id="PS01122">
    <property type="entry name" value="CASPASE_CYS"/>
    <property type="match status" value="1"/>
</dbReference>
<dbReference type="PROSITE" id="PS50208">
    <property type="entry name" value="CASPASE_P20"/>
    <property type="match status" value="1"/>
</dbReference>
<dbReference type="PIRSF" id="PIRSF038001">
    <property type="entry name" value="Caspase_ICE"/>
    <property type="match status" value="1"/>
</dbReference>
<organism evidence="16">
    <name type="scientific">Hymenolepis diminuta</name>
    <name type="common">Rat tapeworm</name>
    <dbReference type="NCBI Taxonomy" id="6216"/>
    <lineage>
        <taxon>Eukaryota</taxon>
        <taxon>Metazoa</taxon>
        <taxon>Spiralia</taxon>
        <taxon>Lophotrochozoa</taxon>
        <taxon>Platyhelminthes</taxon>
        <taxon>Cestoda</taxon>
        <taxon>Eucestoda</taxon>
        <taxon>Cyclophyllidea</taxon>
        <taxon>Hymenolepididae</taxon>
        <taxon>Hymenolepis</taxon>
    </lineage>
</organism>
<feature type="domain" description="Caspase family p10" evidence="9">
    <location>
        <begin position="293"/>
        <end position="380"/>
    </location>
</feature>
<evidence type="ECO:0000256" key="1">
    <source>
        <dbReference type="ARBA" id="ARBA00010134"/>
    </source>
</evidence>
<dbReference type="SMART" id="SM00114">
    <property type="entry name" value="CARD"/>
    <property type="match status" value="1"/>
</dbReference>
<reference evidence="16" key="1">
    <citation type="submission" date="2017-02" db="UniProtKB">
        <authorList>
            <consortium name="WormBaseParasite"/>
        </authorList>
    </citation>
    <scope>IDENTIFICATION</scope>
</reference>
<feature type="domain" description="Caspase family p20" evidence="10">
    <location>
        <begin position="133"/>
        <end position="259"/>
    </location>
</feature>
<evidence type="ECO:0000259" key="10">
    <source>
        <dbReference type="PROSITE" id="PS50208"/>
    </source>
</evidence>
<dbReference type="PANTHER" id="PTHR47901:SF8">
    <property type="entry name" value="CASPASE-3"/>
    <property type="match status" value="1"/>
</dbReference>
<evidence type="ECO:0000256" key="2">
    <source>
        <dbReference type="ARBA" id="ARBA00022670"/>
    </source>
</evidence>
<dbReference type="AlphaFoldDB" id="A0A0R3SC16"/>
<dbReference type="InterPro" id="IPR001309">
    <property type="entry name" value="Pept_C14_p20"/>
</dbReference>
<keyword evidence="3" id="KW-0053">Apoptosis</keyword>
<dbReference type="SMART" id="SM00115">
    <property type="entry name" value="CASc"/>
    <property type="match status" value="1"/>
</dbReference>
<evidence type="ECO:0000313" key="16">
    <source>
        <dbReference type="WBParaSite" id="HDID_0000207101-mRNA-1"/>
    </source>
</evidence>
<dbReference type="EMBL" id="UYSG01000456">
    <property type="protein sequence ID" value="VDL19533.1"/>
    <property type="molecule type" value="Genomic_DNA"/>
</dbReference>
<evidence type="ECO:0000256" key="6">
    <source>
        <dbReference type="ARBA" id="ARBA00023145"/>
    </source>
</evidence>
<evidence type="ECO:0000259" key="11">
    <source>
        <dbReference type="PROSITE" id="PS50209"/>
    </source>
</evidence>
<dbReference type="InterPro" id="IPR002138">
    <property type="entry name" value="Pept_C14_p10"/>
</dbReference>
<keyword evidence="5" id="KW-0788">Thiol protease</keyword>
<keyword evidence="15" id="KW-1185">Reference proteome</keyword>
<dbReference type="SUPFAM" id="SSF52129">
    <property type="entry name" value="Caspase-like"/>
    <property type="match status" value="1"/>
</dbReference>
<dbReference type="GO" id="GO:0004197">
    <property type="term" value="F:cysteine-type endopeptidase activity"/>
    <property type="evidence" value="ECO:0007669"/>
    <property type="project" value="InterPro"/>
</dbReference>
<dbReference type="Proteomes" id="UP000274504">
    <property type="component" value="Unassembled WGS sequence"/>
</dbReference>
<dbReference type="InterPro" id="IPR033139">
    <property type="entry name" value="Caspase_cys_AS"/>
</dbReference>
<dbReference type="WBParaSite" id="HDID_0000207101-mRNA-1">
    <property type="protein sequence ID" value="HDID_0000207101-mRNA-1"/>
    <property type="gene ID" value="HDID_0000207101"/>
</dbReference>
<dbReference type="Proteomes" id="UP000321570">
    <property type="component" value="Unassembled WGS sequence"/>
</dbReference>
<dbReference type="OrthoDB" id="10004338at2759"/>
<dbReference type="InterPro" id="IPR011600">
    <property type="entry name" value="Pept_C14_caspase"/>
</dbReference>
<dbReference type="Gene3D" id="1.10.533.10">
    <property type="entry name" value="Death Domain, Fas"/>
    <property type="match status" value="1"/>
</dbReference>
<dbReference type="Pfam" id="PF00619">
    <property type="entry name" value="CARD"/>
    <property type="match status" value="1"/>
</dbReference>
<dbReference type="PANTHER" id="PTHR47901">
    <property type="entry name" value="CASPASE RECRUITMENT DOMAIN-CONTAINING PROTEIN 18"/>
    <property type="match status" value="1"/>
</dbReference>
<keyword evidence="6" id="KW-0865">Zymogen</keyword>
<evidence type="ECO:0000256" key="4">
    <source>
        <dbReference type="ARBA" id="ARBA00022801"/>
    </source>
</evidence>
<sequence>MNNEQRQRLRRMQVDFVKNLHDVEDIIDYLLSMEILSRTQSEQILLSGPTIPDKVRSLLSTLVRCGPNAYDAFIDALRKTNQFSLADKMESLVVDSPSFTTYSSSCHVRNPQKKPIGSTVNQYLTAYPVNSNPRGYILLVNIANFEPGCGLSNRFGSSEDVADLKSLFSGMGYVVEVLLDPNSTKLESALISFIKNPVHYSVDAVGLIIMSHGIQDYIYTSDGKLFPINDILESFTNKSFPAMAGKPKFILFQACRGDEKDRGYIFEPDAAILNQQPSHLENVDGTITVNKTNWKCLPSMSDYIIAYSTLPGFVSWRSEKEGSWFIQILVEVFQKFASTLHVLDLLTEVNRRLVEESQDREFKQITQQQHTLTRPFYLSTVNFKP</sequence>
<dbReference type="InterPro" id="IPR029030">
    <property type="entry name" value="Caspase-like_dom_sf"/>
</dbReference>
<dbReference type="GO" id="GO:0042981">
    <property type="term" value="P:regulation of apoptotic process"/>
    <property type="evidence" value="ECO:0007669"/>
    <property type="project" value="InterPro"/>
</dbReference>
<evidence type="ECO:0000256" key="3">
    <source>
        <dbReference type="ARBA" id="ARBA00022703"/>
    </source>
</evidence>
<evidence type="ECO:0000313" key="13">
    <source>
        <dbReference type="EMBL" id="VUZ48397.1"/>
    </source>
</evidence>
<dbReference type="InterPro" id="IPR015917">
    <property type="entry name" value="Pept_C14A"/>
</dbReference>
<reference evidence="13 15" key="3">
    <citation type="submission" date="2019-07" db="EMBL/GenBank/DDBJ databases">
        <authorList>
            <person name="Jastrzebski P J."/>
            <person name="Paukszto L."/>
            <person name="Jastrzebski P J."/>
        </authorList>
    </citation>
    <scope>NUCLEOTIDE SEQUENCE [LARGE SCALE GENOMIC DNA]</scope>
    <source>
        <strain evidence="13 15">WMS-il1</strain>
    </source>
</reference>
<dbReference type="Pfam" id="PF00656">
    <property type="entry name" value="Peptidase_C14"/>
    <property type="match status" value="1"/>
</dbReference>
<evidence type="ECO:0000256" key="8">
    <source>
        <dbReference type="RuleBase" id="RU003971"/>
    </source>
</evidence>
<dbReference type="CDD" id="cd00032">
    <property type="entry name" value="CASc"/>
    <property type="match status" value="1"/>
</dbReference>
<proteinExistence type="inferred from homology"/>
<evidence type="ECO:0000313" key="12">
    <source>
        <dbReference type="EMBL" id="VDL19533.1"/>
    </source>
</evidence>
<feature type="active site" evidence="7">
    <location>
        <position position="212"/>
    </location>
</feature>
<dbReference type="GO" id="GO:0006915">
    <property type="term" value="P:apoptotic process"/>
    <property type="evidence" value="ECO:0007669"/>
    <property type="project" value="UniProtKB-KW"/>
</dbReference>
<keyword evidence="4" id="KW-0378">Hydrolase</keyword>
<dbReference type="InterPro" id="IPR001315">
    <property type="entry name" value="CARD"/>
</dbReference>
<comment type="similarity">
    <text evidence="1 8">Belongs to the peptidase C14A family.</text>
</comment>
<dbReference type="Gene3D" id="3.40.50.1460">
    <property type="match status" value="1"/>
</dbReference>
<feature type="active site" evidence="7">
    <location>
        <position position="255"/>
    </location>
</feature>
<dbReference type="GO" id="GO:0006508">
    <property type="term" value="P:proteolysis"/>
    <property type="evidence" value="ECO:0007669"/>
    <property type="project" value="UniProtKB-KW"/>
</dbReference>
<dbReference type="PROSITE" id="PS50207">
    <property type="entry name" value="CASPASE_P10"/>
    <property type="match status" value="1"/>
</dbReference>
<evidence type="ECO:0000313" key="15">
    <source>
        <dbReference type="Proteomes" id="UP000321570"/>
    </source>
</evidence>
<dbReference type="PRINTS" id="PR00376">
    <property type="entry name" value="IL1BCENZYME"/>
</dbReference>
<keyword evidence="2" id="KW-0645">Protease</keyword>
<dbReference type="CDD" id="cd01671">
    <property type="entry name" value="CARD"/>
    <property type="match status" value="1"/>
</dbReference>
<protein>
    <submittedName>
        <fullName evidence="16">Caspase-2</fullName>
    </submittedName>
</protein>
<dbReference type="InterPro" id="IPR011029">
    <property type="entry name" value="DEATH-like_dom_sf"/>
</dbReference>
<dbReference type="PROSITE" id="PS50209">
    <property type="entry name" value="CARD"/>
    <property type="match status" value="1"/>
</dbReference>
<gene>
    <name evidence="12" type="ORF">HDID_LOCUS2072</name>
    <name evidence="13" type="ORF">WMSIL1_LOCUS7705</name>
</gene>